<dbReference type="SUPFAM" id="SSF47384">
    <property type="entry name" value="Homodimeric domain of signal transducing histidine kinase"/>
    <property type="match status" value="1"/>
</dbReference>
<organism evidence="18 19">
    <name type="scientific">Pontixanthobacter luteolus</name>
    <dbReference type="NCBI Taxonomy" id="295089"/>
    <lineage>
        <taxon>Bacteria</taxon>
        <taxon>Pseudomonadati</taxon>
        <taxon>Pseudomonadota</taxon>
        <taxon>Alphaproteobacteria</taxon>
        <taxon>Sphingomonadales</taxon>
        <taxon>Erythrobacteraceae</taxon>
        <taxon>Pontixanthobacter</taxon>
    </lineage>
</organism>
<dbReference type="AlphaFoldDB" id="A0A6I4V4B3"/>
<evidence type="ECO:0000256" key="8">
    <source>
        <dbReference type="ARBA" id="ARBA00022692"/>
    </source>
</evidence>
<feature type="transmembrane region" description="Helical" evidence="15">
    <location>
        <begin position="187"/>
        <end position="206"/>
    </location>
</feature>
<dbReference type="PRINTS" id="PR00344">
    <property type="entry name" value="BCTRLSENSOR"/>
</dbReference>
<keyword evidence="6" id="KW-0597">Phosphoprotein</keyword>
<dbReference type="RefSeq" id="WP_160730944.1">
    <property type="nucleotide sequence ID" value="NZ_WTYP01000002.1"/>
</dbReference>
<dbReference type="GO" id="GO:0005524">
    <property type="term" value="F:ATP binding"/>
    <property type="evidence" value="ECO:0007669"/>
    <property type="project" value="UniProtKB-KW"/>
</dbReference>
<comment type="subcellular location">
    <subcellularLocation>
        <location evidence="2">Cell inner membrane</location>
        <topology evidence="2">Multi-pass membrane protein</topology>
    </subcellularLocation>
</comment>
<dbReference type="EMBL" id="WTYP01000002">
    <property type="protein sequence ID" value="MXP47680.1"/>
    <property type="molecule type" value="Genomic_DNA"/>
</dbReference>
<evidence type="ECO:0000256" key="4">
    <source>
        <dbReference type="ARBA" id="ARBA00022475"/>
    </source>
</evidence>
<keyword evidence="10 18" id="KW-0418">Kinase</keyword>
<keyword evidence="13" id="KW-0902">Two-component regulatory system</keyword>
<evidence type="ECO:0000313" key="19">
    <source>
        <dbReference type="Proteomes" id="UP000471435"/>
    </source>
</evidence>
<evidence type="ECO:0000256" key="11">
    <source>
        <dbReference type="ARBA" id="ARBA00022840"/>
    </source>
</evidence>
<evidence type="ECO:0000256" key="1">
    <source>
        <dbReference type="ARBA" id="ARBA00000085"/>
    </source>
</evidence>
<dbReference type="InterPro" id="IPR003660">
    <property type="entry name" value="HAMP_dom"/>
</dbReference>
<keyword evidence="8 15" id="KW-0812">Transmembrane</keyword>
<evidence type="ECO:0000256" key="6">
    <source>
        <dbReference type="ARBA" id="ARBA00022553"/>
    </source>
</evidence>
<dbReference type="Gene3D" id="3.30.565.10">
    <property type="entry name" value="Histidine kinase-like ATPase, C-terminal domain"/>
    <property type="match status" value="1"/>
</dbReference>
<dbReference type="GO" id="GO:0005886">
    <property type="term" value="C:plasma membrane"/>
    <property type="evidence" value="ECO:0007669"/>
    <property type="project" value="UniProtKB-SubCell"/>
</dbReference>
<evidence type="ECO:0000313" key="18">
    <source>
        <dbReference type="EMBL" id="MXP47680.1"/>
    </source>
</evidence>
<reference evidence="18 19" key="1">
    <citation type="submission" date="2019-12" db="EMBL/GenBank/DDBJ databases">
        <title>Genomic-based taxomic classification of the family Erythrobacteraceae.</title>
        <authorList>
            <person name="Xu L."/>
        </authorList>
    </citation>
    <scope>NUCLEOTIDE SEQUENCE [LARGE SCALE GENOMIC DNA]</scope>
    <source>
        <strain evidence="18 19">SW-109</strain>
    </source>
</reference>
<dbReference type="Gene3D" id="1.10.287.130">
    <property type="match status" value="1"/>
</dbReference>
<keyword evidence="9" id="KW-0547">Nucleotide-binding</keyword>
<keyword evidence="14 15" id="KW-0472">Membrane</keyword>
<name>A0A6I4V4B3_9SPHN</name>
<comment type="caution">
    <text evidence="18">The sequence shown here is derived from an EMBL/GenBank/DDBJ whole genome shotgun (WGS) entry which is preliminary data.</text>
</comment>
<dbReference type="CDD" id="cd00082">
    <property type="entry name" value="HisKA"/>
    <property type="match status" value="1"/>
</dbReference>
<dbReference type="SUPFAM" id="SSF55874">
    <property type="entry name" value="ATPase domain of HSP90 chaperone/DNA topoisomerase II/histidine kinase"/>
    <property type="match status" value="1"/>
</dbReference>
<evidence type="ECO:0000256" key="12">
    <source>
        <dbReference type="ARBA" id="ARBA00022989"/>
    </source>
</evidence>
<dbReference type="GO" id="GO:0000155">
    <property type="term" value="F:phosphorelay sensor kinase activity"/>
    <property type="evidence" value="ECO:0007669"/>
    <property type="project" value="InterPro"/>
</dbReference>
<comment type="catalytic activity">
    <reaction evidence="1">
        <text>ATP + protein L-histidine = ADP + protein N-phospho-L-histidine.</text>
        <dbReference type="EC" id="2.7.13.3"/>
    </reaction>
</comment>
<dbReference type="InterPro" id="IPR036890">
    <property type="entry name" value="HATPase_C_sf"/>
</dbReference>
<dbReference type="InterPro" id="IPR036097">
    <property type="entry name" value="HisK_dim/P_sf"/>
</dbReference>
<protein>
    <recommendedName>
        <fullName evidence="3">histidine kinase</fullName>
        <ecNumber evidence="3">2.7.13.3</ecNumber>
    </recommendedName>
</protein>
<dbReference type="InterPro" id="IPR050980">
    <property type="entry name" value="2C_sensor_his_kinase"/>
</dbReference>
<evidence type="ECO:0000256" key="5">
    <source>
        <dbReference type="ARBA" id="ARBA00022519"/>
    </source>
</evidence>
<dbReference type="SMART" id="SM00387">
    <property type="entry name" value="HATPase_c"/>
    <property type="match status" value="1"/>
</dbReference>
<dbReference type="InterPro" id="IPR005467">
    <property type="entry name" value="His_kinase_dom"/>
</dbReference>
<keyword evidence="11" id="KW-0067">ATP-binding</keyword>
<dbReference type="SMART" id="SM00388">
    <property type="entry name" value="HisKA"/>
    <property type="match status" value="1"/>
</dbReference>
<evidence type="ECO:0000256" key="14">
    <source>
        <dbReference type="ARBA" id="ARBA00023136"/>
    </source>
</evidence>
<feature type="domain" description="Histidine kinase" evidence="16">
    <location>
        <begin position="268"/>
        <end position="466"/>
    </location>
</feature>
<dbReference type="Pfam" id="PF02518">
    <property type="entry name" value="HATPase_c"/>
    <property type="match status" value="1"/>
</dbReference>
<evidence type="ECO:0000256" key="2">
    <source>
        <dbReference type="ARBA" id="ARBA00004429"/>
    </source>
</evidence>
<evidence type="ECO:0000256" key="10">
    <source>
        <dbReference type="ARBA" id="ARBA00022777"/>
    </source>
</evidence>
<dbReference type="CDD" id="cd00075">
    <property type="entry name" value="HATPase"/>
    <property type="match status" value="1"/>
</dbReference>
<accession>A0A6I4V4B3</accession>
<evidence type="ECO:0000256" key="15">
    <source>
        <dbReference type="SAM" id="Phobius"/>
    </source>
</evidence>
<proteinExistence type="predicted"/>
<keyword evidence="5" id="KW-0997">Cell inner membrane</keyword>
<keyword evidence="19" id="KW-1185">Reference proteome</keyword>
<evidence type="ECO:0000256" key="3">
    <source>
        <dbReference type="ARBA" id="ARBA00012438"/>
    </source>
</evidence>
<dbReference type="Pfam" id="PF00672">
    <property type="entry name" value="HAMP"/>
    <property type="match status" value="1"/>
</dbReference>
<dbReference type="PANTHER" id="PTHR44936:SF5">
    <property type="entry name" value="SENSOR HISTIDINE KINASE ENVZ"/>
    <property type="match status" value="1"/>
</dbReference>
<evidence type="ECO:0000256" key="7">
    <source>
        <dbReference type="ARBA" id="ARBA00022679"/>
    </source>
</evidence>
<dbReference type="InterPro" id="IPR003594">
    <property type="entry name" value="HATPase_dom"/>
</dbReference>
<sequence length="466" mass="51463">MRFWPKSLLGQVLLAVALALLVAQTISAGLLWRAAETRRDEALLNSAAFRLVVPERQNARRDLRGADNRPRNDLRNRTRRFPRPLRLETSASFELMSGETRETQLEEQLAGILADQNFSAAELIVIERLALDDPFVLGRPRLMRRVIDQDRPVTKVLVAALKRTPDSQWQIARVPIPESNGAALRTIVLQTLIIYLVLVGLHFLLLRRITKPLAALTRRTENFGNGGQMQEPLEPNGPQDVRRLVTAHNAMEARIAALLDEKDVMLGAIGHDLKTPLAALRVRIENVEDETERRKMAAGIEDITRSLDDILTLARIGKSGEPPERASLSALAAAVVEEFEDQGQPVTLNTNGKIVHPVYLTWLKRALRNLIGNALRYGGTAAVTLRETGTHVVLEVDDNGPGIEEARIAEMLEPFKRGEASRNRDTGGAGLGLTIARAVAEQHGGRLILANRPEGGLHAEIRLPKG</sequence>
<evidence type="ECO:0000256" key="9">
    <source>
        <dbReference type="ARBA" id="ARBA00022741"/>
    </source>
</evidence>
<dbReference type="Proteomes" id="UP000471435">
    <property type="component" value="Unassembled WGS sequence"/>
</dbReference>
<evidence type="ECO:0000256" key="13">
    <source>
        <dbReference type="ARBA" id="ARBA00023012"/>
    </source>
</evidence>
<feature type="domain" description="HAMP" evidence="17">
    <location>
        <begin position="207"/>
        <end position="260"/>
    </location>
</feature>
<evidence type="ECO:0000259" key="16">
    <source>
        <dbReference type="PROSITE" id="PS50109"/>
    </source>
</evidence>
<gene>
    <name evidence="18" type="ORF">GRI43_09835</name>
</gene>
<keyword evidence="4" id="KW-1003">Cell membrane</keyword>
<keyword evidence="12 15" id="KW-1133">Transmembrane helix</keyword>
<evidence type="ECO:0000259" key="17">
    <source>
        <dbReference type="PROSITE" id="PS50885"/>
    </source>
</evidence>
<dbReference type="PROSITE" id="PS50885">
    <property type="entry name" value="HAMP"/>
    <property type="match status" value="1"/>
</dbReference>
<dbReference type="InterPro" id="IPR003661">
    <property type="entry name" value="HisK_dim/P_dom"/>
</dbReference>
<dbReference type="InterPro" id="IPR004358">
    <property type="entry name" value="Sig_transdc_His_kin-like_C"/>
</dbReference>
<dbReference type="PANTHER" id="PTHR44936">
    <property type="entry name" value="SENSOR PROTEIN CREC"/>
    <property type="match status" value="1"/>
</dbReference>
<keyword evidence="7" id="KW-0808">Transferase</keyword>
<dbReference type="OrthoDB" id="9804645at2"/>
<dbReference type="EC" id="2.7.13.3" evidence="3"/>
<dbReference type="PROSITE" id="PS50109">
    <property type="entry name" value="HIS_KIN"/>
    <property type="match status" value="1"/>
</dbReference>